<evidence type="ECO:0000313" key="1">
    <source>
        <dbReference type="EMBL" id="CAB3730099.1"/>
    </source>
</evidence>
<evidence type="ECO:0000313" key="2">
    <source>
        <dbReference type="Proteomes" id="UP000494249"/>
    </source>
</evidence>
<dbReference type="RefSeq" id="WP_175145358.1">
    <property type="nucleotide sequence ID" value="NZ_CADFGL010000037.1"/>
</dbReference>
<dbReference type="AlphaFoldDB" id="A0A6J5C9K6"/>
<dbReference type="EMBL" id="CADIKB010000040">
    <property type="protein sequence ID" value="CAB3730099.1"/>
    <property type="molecule type" value="Genomic_DNA"/>
</dbReference>
<protein>
    <submittedName>
        <fullName evidence="1">Uncharacterized protein</fullName>
    </submittedName>
</protein>
<gene>
    <name evidence="1" type="ORF">LMG22037_05504</name>
</gene>
<name>A0A6J5C9K6_9BURK</name>
<proteinExistence type="predicted"/>
<dbReference type="Proteomes" id="UP000494249">
    <property type="component" value="Unassembled WGS sequence"/>
</dbReference>
<sequence length="53" mass="5883">MKLPADVFPIADPDLAALSELLHRMTVCQEDTPATRMAGEAIRRLRAFLMKGN</sequence>
<accession>A0A6J5C9K6</accession>
<reference evidence="1 2" key="1">
    <citation type="submission" date="2020-04" db="EMBL/GenBank/DDBJ databases">
        <authorList>
            <person name="De Canck E."/>
        </authorList>
    </citation>
    <scope>NUCLEOTIDE SEQUENCE [LARGE SCALE GENOMIC DNA]</scope>
    <source>
        <strain evidence="1 2">LMG 22037</strain>
    </source>
</reference>
<organism evidence="1 2">
    <name type="scientific">Paraburkholderia phenoliruptrix</name>
    <dbReference type="NCBI Taxonomy" id="252970"/>
    <lineage>
        <taxon>Bacteria</taxon>
        <taxon>Pseudomonadati</taxon>
        <taxon>Pseudomonadota</taxon>
        <taxon>Betaproteobacteria</taxon>
        <taxon>Burkholderiales</taxon>
        <taxon>Burkholderiaceae</taxon>
        <taxon>Paraburkholderia</taxon>
    </lineage>
</organism>